<protein>
    <submittedName>
        <fullName evidence="1">Uncharacterized protein</fullName>
    </submittedName>
</protein>
<name>A0ACB6R4L0_9PLEO</name>
<keyword evidence="2" id="KW-1185">Reference proteome</keyword>
<sequence>MFVPFWLLTIGFCAAYKDILGDAASSTARFDDAIVSRTIKLAYHLRSLTESVKITLLYAGCCASFTHIIALNNSHGRQANLSVVCIAQILSSMGQCIKIIKVTSASQVLNVQYLRIPTSDVVFMMFETMQMGSRYLKLHVWFEIVASPGPKPRGDSSWREIRENKRIDFCYDKASLLSDPLLTFLALRHRPLRGSYEDLTRGNGETIASMTTLLDRLLLPSDAPYNSSPKIVAHTAR</sequence>
<organism evidence="1 2">
    <name type="scientific">Lindgomyces ingoldianus</name>
    <dbReference type="NCBI Taxonomy" id="673940"/>
    <lineage>
        <taxon>Eukaryota</taxon>
        <taxon>Fungi</taxon>
        <taxon>Dikarya</taxon>
        <taxon>Ascomycota</taxon>
        <taxon>Pezizomycotina</taxon>
        <taxon>Dothideomycetes</taxon>
        <taxon>Pleosporomycetidae</taxon>
        <taxon>Pleosporales</taxon>
        <taxon>Lindgomycetaceae</taxon>
        <taxon>Lindgomyces</taxon>
    </lineage>
</organism>
<accession>A0ACB6R4L0</accession>
<evidence type="ECO:0000313" key="2">
    <source>
        <dbReference type="Proteomes" id="UP000799755"/>
    </source>
</evidence>
<dbReference type="EMBL" id="MU003498">
    <property type="protein sequence ID" value="KAF2474228.1"/>
    <property type="molecule type" value="Genomic_DNA"/>
</dbReference>
<evidence type="ECO:0000313" key="1">
    <source>
        <dbReference type="EMBL" id="KAF2474228.1"/>
    </source>
</evidence>
<comment type="caution">
    <text evidence="1">The sequence shown here is derived from an EMBL/GenBank/DDBJ whole genome shotgun (WGS) entry which is preliminary data.</text>
</comment>
<gene>
    <name evidence="1" type="ORF">BDR25DRAFT_351756</name>
</gene>
<reference evidence="1" key="1">
    <citation type="journal article" date="2020" name="Stud. Mycol.">
        <title>101 Dothideomycetes genomes: a test case for predicting lifestyles and emergence of pathogens.</title>
        <authorList>
            <person name="Haridas S."/>
            <person name="Albert R."/>
            <person name="Binder M."/>
            <person name="Bloem J."/>
            <person name="Labutti K."/>
            <person name="Salamov A."/>
            <person name="Andreopoulos B."/>
            <person name="Baker S."/>
            <person name="Barry K."/>
            <person name="Bills G."/>
            <person name="Bluhm B."/>
            <person name="Cannon C."/>
            <person name="Castanera R."/>
            <person name="Culley D."/>
            <person name="Daum C."/>
            <person name="Ezra D."/>
            <person name="Gonzalez J."/>
            <person name="Henrissat B."/>
            <person name="Kuo A."/>
            <person name="Liang C."/>
            <person name="Lipzen A."/>
            <person name="Lutzoni F."/>
            <person name="Magnuson J."/>
            <person name="Mondo S."/>
            <person name="Nolan M."/>
            <person name="Ohm R."/>
            <person name="Pangilinan J."/>
            <person name="Park H.-J."/>
            <person name="Ramirez L."/>
            <person name="Alfaro M."/>
            <person name="Sun H."/>
            <person name="Tritt A."/>
            <person name="Yoshinaga Y."/>
            <person name="Zwiers L.-H."/>
            <person name="Turgeon B."/>
            <person name="Goodwin S."/>
            <person name="Spatafora J."/>
            <person name="Crous P."/>
            <person name="Grigoriev I."/>
        </authorList>
    </citation>
    <scope>NUCLEOTIDE SEQUENCE</scope>
    <source>
        <strain evidence="1">ATCC 200398</strain>
    </source>
</reference>
<proteinExistence type="predicted"/>
<dbReference type="Proteomes" id="UP000799755">
    <property type="component" value="Unassembled WGS sequence"/>
</dbReference>